<keyword evidence="5" id="KW-0597">Phosphoprotein</keyword>
<dbReference type="CDD" id="cd00731">
    <property type="entry name" value="CheA_reg"/>
    <property type="match status" value="1"/>
</dbReference>
<dbReference type="Pfam" id="PF02518">
    <property type="entry name" value="HATPase_c"/>
    <property type="match status" value="1"/>
</dbReference>
<evidence type="ECO:0000259" key="13">
    <source>
        <dbReference type="PROSITE" id="PS50109"/>
    </source>
</evidence>
<dbReference type="FunFam" id="3.30.565.10:FF:000016">
    <property type="entry name" value="Chemotaxis protein CheA, putative"/>
    <property type="match status" value="1"/>
</dbReference>
<dbReference type="InterPro" id="IPR036061">
    <property type="entry name" value="CheW-like_dom_sf"/>
</dbReference>
<dbReference type="SUPFAM" id="SSF47384">
    <property type="entry name" value="Homodimeric domain of signal transducing histidine kinase"/>
    <property type="match status" value="1"/>
</dbReference>
<dbReference type="Gene3D" id="2.30.30.40">
    <property type="entry name" value="SH3 Domains"/>
    <property type="match status" value="1"/>
</dbReference>
<dbReference type="SUPFAM" id="SSF160246">
    <property type="entry name" value="EspE N-terminal domain-like"/>
    <property type="match status" value="1"/>
</dbReference>
<dbReference type="Gene3D" id="3.30.565.10">
    <property type="entry name" value="Histidine kinase-like ATPase, C-terminal domain"/>
    <property type="match status" value="1"/>
</dbReference>
<dbReference type="GO" id="GO:0005737">
    <property type="term" value="C:cytoplasm"/>
    <property type="evidence" value="ECO:0007669"/>
    <property type="project" value="InterPro"/>
</dbReference>
<evidence type="ECO:0000256" key="6">
    <source>
        <dbReference type="ARBA" id="ARBA00022679"/>
    </source>
</evidence>
<evidence type="ECO:0000256" key="11">
    <source>
        <dbReference type="SAM" id="Coils"/>
    </source>
</evidence>
<evidence type="ECO:0000256" key="3">
    <source>
        <dbReference type="ARBA" id="ARBA00021495"/>
    </source>
</evidence>
<dbReference type="InterPro" id="IPR003594">
    <property type="entry name" value="HATPase_dom"/>
</dbReference>
<evidence type="ECO:0000313" key="15">
    <source>
        <dbReference type="EMBL" id="RCK79093.1"/>
    </source>
</evidence>
<evidence type="ECO:0000256" key="1">
    <source>
        <dbReference type="ARBA" id="ARBA00000085"/>
    </source>
</evidence>
<dbReference type="PROSITE" id="PS50109">
    <property type="entry name" value="HIS_KIN"/>
    <property type="match status" value="1"/>
</dbReference>
<dbReference type="SUPFAM" id="SSF50341">
    <property type="entry name" value="CheW-like"/>
    <property type="match status" value="1"/>
</dbReference>
<dbReference type="InterPro" id="IPR005467">
    <property type="entry name" value="His_kinase_dom"/>
</dbReference>
<keyword evidence="11" id="KW-0175">Coiled coil</keyword>
<dbReference type="Gene3D" id="1.10.287.560">
    <property type="entry name" value="Histidine kinase CheA-like, homodimeric domain"/>
    <property type="match status" value="1"/>
</dbReference>
<dbReference type="SMART" id="SM01231">
    <property type="entry name" value="H-kinase_dim"/>
    <property type="match status" value="1"/>
</dbReference>
<feature type="compositionally biased region" description="Polar residues" evidence="12">
    <location>
        <begin position="1"/>
        <end position="20"/>
    </location>
</feature>
<organism evidence="15 16">
    <name type="scientific">Candidatus Ozemobacter sibiricus</name>
    <dbReference type="NCBI Taxonomy" id="2268124"/>
    <lineage>
        <taxon>Bacteria</taxon>
        <taxon>Candidatus Ozemobacteria</taxon>
        <taxon>Candidatus Ozemobacterales</taxon>
        <taxon>Candidatus Ozemobacteraceae</taxon>
        <taxon>Candidatus Ozemobacter</taxon>
    </lineage>
</organism>
<comment type="catalytic activity">
    <reaction evidence="1">
        <text>ATP + protein L-histidine = ADP + protein N-phospho-L-histidine.</text>
        <dbReference type="EC" id="2.7.13.3"/>
    </reaction>
</comment>
<keyword evidence="8" id="KW-0547">Nucleotide-binding</keyword>
<accession>A0A367ZLV8</accession>
<dbReference type="GO" id="GO:0000155">
    <property type="term" value="F:phosphorelay sensor kinase activity"/>
    <property type="evidence" value="ECO:0007669"/>
    <property type="project" value="InterPro"/>
</dbReference>
<dbReference type="InterPro" id="IPR002545">
    <property type="entry name" value="CheW-lke_dom"/>
</dbReference>
<dbReference type="GO" id="GO:0005524">
    <property type="term" value="F:ATP binding"/>
    <property type="evidence" value="ECO:0007669"/>
    <property type="project" value="UniProtKB-KW"/>
</dbReference>
<dbReference type="PRINTS" id="PR00344">
    <property type="entry name" value="BCTRLSENSOR"/>
</dbReference>
<dbReference type="CDD" id="cd16916">
    <property type="entry name" value="HATPase_CheA-like"/>
    <property type="match status" value="1"/>
</dbReference>
<keyword evidence="6" id="KW-0808">Transferase</keyword>
<dbReference type="EC" id="2.7.13.3" evidence="2"/>
<feature type="domain" description="CheW-like" evidence="14">
    <location>
        <begin position="393"/>
        <end position="525"/>
    </location>
</feature>
<name>A0A367ZLV8_9BACT</name>
<dbReference type="EMBL" id="QOQW01000016">
    <property type="protein sequence ID" value="RCK79093.1"/>
    <property type="molecule type" value="Genomic_DNA"/>
</dbReference>
<keyword evidence="4" id="KW-0145">Chemotaxis</keyword>
<dbReference type="SUPFAM" id="SSF55874">
    <property type="entry name" value="ATPase domain of HSP90 chaperone/DNA topoisomerase II/histidine kinase"/>
    <property type="match status" value="1"/>
</dbReference>
<dbReference type="InterPro" id="IPR004105">
    <property type="entry name" value="CheA-like_dim"/>
</dbReference>
<evidence type="ECO:0000259" key="14">
    <source>
        <dbReference type="PROSITE" id="PS50851"/>
    </source>
</evidence>
<dbReference type="PANTHER" id="PTHR43395">
    <property type="entry name" value="SENSOR HISTIDINE KINASE CHEA"/>
    <property type="match status" value="1"/>
</dbReference>
<evidence type="ECO:0000256" key="10">
    <source>
        <dbReference type="ARBA" id="ARBA00035100"/>
    </source>
</evidence>
<feature type="region of interest" description="Disordered" evidence="12">
    <location>
        <begin position="1"/>
        <end position="24"/>
    </location>
</feature>
<dbReference type="Proteomes" id="UP000252355">
    <property type="component" value="Unassembled WGS sequence"/>
</dbReference>
<dbReference type="SMART" id="SM00387">
    <property type="entry name" value="HATPase_c"/>
    <property type="match status" value="1"/>
</dbReference>
<evidence type="ECO:0000256" key="9">
    <source>
        <dbReference type="ARBA" id="ARBA00023012"/>
    </source>
</evidence>
<dbReference type="InterPro" id="IPR037006">
    <property type="entry name" value="CheA-like_homodim_sf"/>
</dbReference>
<evidence type="ECO:0000256" key="2">
    <source>
        <dbReference type="ARBA" id="ARBA00012438"/>
    </source>
</evidence>
<evidence type="ECO:0000256" key="8">
    <source>
        <dbReference type="ARBA" id="ARBA00022840"/>
    </source>
</evidence>
<comment type="function">
    <text evidence="10">Involved in the transmission of sensory signals from the chemoreceptors to the flagellar motors. CheA is autophosphorylated; it can transfer its phosphate group to either CheB or CheY.</text>
</comment>
<feature type="coiled-coil region" evidence="11">
    <location>
        <begin position="107"/>
        <end position="134"/>
    </location>
</feature>
<evidence type="ECO:0000256" key="12">
    <source>
        <dbReference type="SAM" id="MobiDB-lite"/>
    </source>
</evidence>
<feature type="domain" description="Histidine kinase" evidence="13">
    <location>
        <begin position="173"/>
        <end position="391"/>
    </location>
</feature>
<evidence type="ECO:0000256" key="4">
    <source>
        <dbReference type="ARBA" id="ARBA00022500"/>
    </source>
</evidence>
<dbReference type="AlphaFoldDB" id="A0A367ZLV8"/>
<evidence type="ECO:0000256" key="5">
    <source>
        <dbReference type="ARBA" id="ARBA00022553"/>
    </source>
</evidence>
<dbReference type="Pfam" id="PF02895">
    <property type="entry name" value="H-kinase_dim"/>
    <property type="match status" value="1"/>
</dbReference>
<dbReference type="InterPro" id="IPR051315">
    <property type="entry name" value="Bact_Chemotaxis_CheA"/>
</dbReference>
<sequence>MTESARSLTPPSTGGTSGEASSLELLLRTTADPAQVRDLLASLVGDGQATIEEVAEPAKEEGTGGGVQLLGQILVERGAVSPEALNQELAKQKPIGERLVEQGLLSRDQVDDALREQRRQKEAAERRVKSEAVTSIRVSSLKLDKLVNLIGELVTVQERLAQATATLRETSPDRLAEVLQAFNLNAISEEVSRLTNGLRDNALSIRMLPIEATFSKFKRLVHDLAVGLGKEIELTTAGGETEIDKTVIDKLDEPLMHLIRNSADHGIEPPAVREAAGKPRKGTIHLSAEHVGGHVVIHVRDDGGGLRREAILAKAIERKLVPPGTELSDKEIFSLIFLPGFSTATQVTNVSGRGVGMDVVKKTIEDLRGTLDIASVPGQGTQVDITLPLTLAIIDGLLVTLAGQSFILPLSVVEECIQLRQTDHDTFTGKNLVEVRGQMVPFIPLRQRFGMAGDRPAIEQVVICHTREARIGLLVDAVIGEHKTVIKPLGKMYRRVPEFSGATILGDGSIALIIDVSRLTRQEQAERLH</sequence>
<keyword evidence="7 15" id="KW-0418">Kinase</keyword>
<dbReference type="InterPro" id="IPR036097">
    <property type="entry name" value="HisK_dim/P_sf"/>
</dbReference>
<dbReference type="InterPro" id="IPR036890">
    <property type="entry name" value="HATPase_C_sf"/>
</dbReference>
<reference evidence="15 16" key="1">
    <citation type="submission" date="2018-05" db="EMBL/GenBank/DDBJ databases">
        <title>A metagenomic window into the 2 km-deep terrestrial subsurface aquifer revealed taxonomically and functionally diverse microbial community comprising novel uncultured bacterial lineages.</title>
        <authorList>
            <person name="Kadnikov V.V."/>
            <person name="Mardanov A.V."/>
            <person name="Beletsky A.V."/>
            <person name="Banks D."/>
            <person name="Pimenov N.V."/>
            <person name="Frank Y.A."/>
            <person name="Karnachuk O.V."/>
            <person name="Ravin N.V."/>
        </authorList>
    </citation>
    <scope>NUCLEOTIDE SEQUENCE [LARGE SCALE GENOMIC DNA]</scope>
    <source>
        <strain evidence="15">BY5</strain>
    </source>
</reference>
<comment type="caution">
    <text evidence="15">The sequence shown here is derived from an EMBL/GenBank/DDBJ whole genome shotgun (WGS) entry which is preliminary data.</text>
</comment>
<dbReference type="InterPro" id="IPR037257">
    <property type="entry name" value="T2SS_E_N_sf"/>
</dbReference>
<gene>
    <name evidence="15" type="ORF">OZSIB_0435</name>
</gene>
<keyword evidence="9" id="KW-0902">Two-component regulatory system</keyword>
<dbReference type="SMART" id="SM00260">
    <property type="entry name" value="CheW"/>
    <property type="match status" value="1"/>
</dbReference>
<dbReference type="InterPro" id="IPR004358">
    <property type="entry name" value="Sig_transdc_His_kin-like_C"/>
</dbReference>
<proteinExistence type="predicted"/>
<dbReference type="Pfam" id="PF01584">
    <property type="entry name" value="CheW"/>
    <property type="match status" value="1"/>
</dbReference>
<dbReference type="FunFam" id="2.30.30.40:FF:000048">
    <property type="entry name" value="Chemotaxis protein CheA, putative"/>
    <property type="match status" value="1"/>
</dbReference>
<evidence type="ECO:0000313" key="16">
    <source>
        <dbReference type="Proteomes" id="UP000252355"/>
    </source>
</evidence>
<protein>
    <recommendedName>
        <fullName evidence="3">Chemotaxis protein CheA</fullName>
        <ecNumber evidence="2">2.7.13.3</ecNumber>
    </recommendedName>
</protein>
<keyword evidence="8" id="KW-0067">ATP-binding</keyword>
<dbReference type="PROSITE" id="PS50851">
    <property type="entry name" value="CHEW"/>
    <property type="match status" value="1"/>
</dbReference>
<dbReference type="PANTHER" id="PTHR43395:SF10">
    <property type="entry name" value="CHEMOTAXIS PROTEIN CHEA"/>
    <property type="match status" value="1"/>
</dbReference>
<evidence type="ECO:0000256" key="7">
    <source>
        <dbReference type="ARBA" id="ARBA00022777"/>
    </source>
</evidence>
<dbReference type="GO" id="GO:0006935">
    <property type="term" value="P:chemotaxis"/>
    <property type="evidence" value="ECO:0007669"/>
    <property type="project" value="UniProtKB-KW"/>
</dbReference>